<feature type="region of interest" description="Disordered" evidence="1">
    <location>
        <begin position="1"/>
        <end position="31"/>
    </location>
</feature>
<reference evidence="2 3" key="1">
    <citation type="journal article" date="2019" name="Nat. Ecol. Evol.">
        <title>Megaphylogeny resolves global patterns of mushroom evolution.</title>
        <authorList>
            <person name="Varga T."/>
            <person name="Krizsan K."/>
            <person name="Foldi C."/>
            <person name="Dima B."/>
            <person name="Sanchez-Garcia M."/>
            <person name="Sanchez-Ramirez S."/>
            <person name="Szollosi G.J."/>
            <person name="Szarkandi J.G."/>
            <person name="Papp V."/>
            <person name="Albert L."/>
            <person name="Andreopoulos W."/>
            <person name="Angelini C."/>
            <person name="Antonin V."/>
            <person name="Barry K.W."/>
            <person name="Bougher N.L."/>
            <person name="Buchanan P."/>
            <person name="Buyck B."/>
            <person name="Bense V."/>
            <person name="Catcheside P."/>
            <person name="Chovatia M."/>
            <person name="Cooper J."/>
            <person name="Damon W."/>
            <person name="Desjardin D."/>
            <person name="Finy P."/>
            <person name="Geml J."/>
            <person name="Haridas S."/>
            <person name="Hughes K."/>
            <person name="Justo A."/>
            <person name="Karasinski D."/>
            <person name="Kautmanova I."/>
            <person name="Kiss B."/>
            <person name="Kocsube S."/>
            <person name="Kotiranta H."/>
            <person name="LaButti K.M."/>
            <person name="Lechner B.E."/>
            <person name="Liimatainen K."/>
            <person name="Lipzen A."/>
            <person name="Lukacs Z."/>
            <person name="Mihaltcheva S."/>
            <person name="Morgado L.N."/>
            <person name="Niskanen T."/>
            <person name="Noordeloos M.E."/>
            <person name="Ohm R.A."/>
            <person name="Ortiz-Santana B."/>
            <person name="Ovrebo C."/>
            <person name="Racz N."/>
            <person name="Riley R."/>
            <person name="Savchenko A."/>
            <person name="Shiryaev A."/>
            <person name="Soop K."/>
            <person name="Spirin V."/>
            <person name="Szebenyi C."/>
            <person name="Tomsovsky M."/>
            <person name="Tulloss R.E."/>
            <person name="Uehling J."/>
            <person name="Grigoriev I.V."/>
            <person name="Vagvolgyi C."/>
            <person name="Papp T."/>
            <person name="Martin F.M."/>
            <person name="Miettinen O."/>
            <person name="Hibbett D.S."/>
            <person name="Nagy L.G."/>
        </authorList>
    </citation>
    <scope>NUCLEOTIDE SEQUENCE [LARGE SCALE GENOMIC DNA]</scope>
    <source>
        <strain evidence="2 3">CBS 962.96</strain>
    </source>
</reference>
<evidence type="ECO:0000313" key="2">
    <source>
        <dbReference type="EMBL" id="THU90270.1"/>
    </source>
</evidence>
<feature type="compositionally biased region" description="Polar residues" evidence="1">
    <location>
        <begin position="1"/>
        <end position="17"/>
    </location>
</feature>
<evidence type="ECO:0000256" key="1">
    <source>
        <dbReference type="SAM" id="MobiDB-lite"/>
    </source>
</evidence>
<accession>A0A4S8LMJ3</accession>
<dbReference type="Proteomes" id="UP000297245">
    <property type="component" value="Unassembled WGS sequence"/>
</dbReference>
<protein>
    <submittedName>
        <fullName evidence="2">Uncharacterized protein</fullName>
    </submittedName>
</protein>
<gene>
    <name evidence="2" type="ORF">K435DRAFT_802139</name>
</gene>
<sequence>MNDSTPYSPGLSPSTDGTHAAPLSHATGFHTSDARSTTSNLEFNLPPHDSCLNCFSYHCKSDDENFLRAMEEESDDCRRRLEWILYCIRKAAPGANRSKREQVWHTLVESDDDIWSIWENGDDSSLPTAPTPEVRDDSEFEDWGVITPVISRKIERHSKNHCAPKLTPLLPSPVLVQNTSAHMRLAIVLWKTLLATRRVKYPQNPSSVNCEIPSLIPKWWDMLPKPVKDNLVIDDRSWDRFCMEQQRRGHTCTEDLPEMEMWSTWITVQACIGASIPLNISLDDENCPQCLESQNILDLLDHPYPYPDNVWDSPHIISHYSSWYEVLNLEESLFNQTTLCKVDEWLTDIWLSSDQFDHSDLWKHVGKTLDHSPFRLQVYLHLNENSLEPHWTEIQTAISKISSAESSVDSELDSVGPASWISAVVLFTLAKVYGLGPLTAQRFMEIIKEDRYLLSGVRRGIIGPNVLWGAFGYSAIPVRQRKERKSEKTNQQPCLNDFSLLLLNRVDLMTLTKKLSSLTNLFQFALDNGEGMNLFDSDDEVSLGYVINLIDFKLLTKLQSTIQLAQPVYSHKDNTLNLEHLETVRSLHSVSKDDSFHAYHDNNSNLSATQTASQTLSQNVIEGQTTLSYPHYPLSSTLFDITLHQAPIPNQSGTDYPQSHSRTIESTDLFAVADFNPQENGHGFPFQESRGSAQHIQQIGDLLHRSNYPPPPLALGGQKFGSIPFITETGTSHNTKPPKPPRVDKMRIEIKRQLILMLESKKIPVTRGKLPWRNLFKILQEHKCEFENWPAGTPEPSAQNGIEKALQKEIKSIYTALFDKDHPLRIRRIDGQLGSADRIFISQDPLGSGSGNERSRDELEQGTCDV</sequence>
<name>A0A4S8LMJ3_DENBC</name>
<dbReference type="AlphaFoldDB" id="A0A4S8LMJ3"/>
<feature type="region of interest" description="Disordered" evidence="1">
    <location>
        <begin position="841"/>
        <end position="866"/>
    </location>
</feature>
<dbReference type="EMBL" id="ML179340">
    <property type="protein sequence ID" value="THU90270.1"/>
    <property type="molecule type" value="Genomic_DNA"/>
</dbReference>
<keyword evidence="3" id="KW-1185">Reference proteome</keyword>
<proteinExistence type="predicted"/>
<dbReference type="OrthoDB" id="3115065at2759"/>
<evidence type="ECO:0000313" key="3">
    <source>
        <dbReference type="Proteomes" id="UP000297245"/>
    </source>
</evidence>
<organism evidence="2 3">
    <name type="scientific">Dendrothele bispora (strain CBS 962.96)</name>
    <dbReference type="NCBI Taxonomy" id="1314807"/>
    <lineage>
        <taxon>Eukaryota</taxon>
        <taxon>Fungi</taxon>
        <taxon>Dikarya</taxon>
        <taxon>Basidiomycota</taxon>
        <taxon>Agaricomycotina</taxon>
        <taxon>Agaricomycetes</taxon>
        <taxon>Agaricomycetidae</taxon>
        <taxon>Agaricales</taxon>
        <taxon>Agaricales incertae sedis</taxon>
        <taxon>Dendrothele</taxon>
    </lineage>
</organism>